<evidence type="ECO:0000313" key="13">
    <source>
        <dbReference type="EMBL" id="CAA9517838.1"/>
    </source>
</evidence>
<accession>A0A6J4TB14</accession>
<protein>
    <recommendedName>
        <fullName evidence="14">General secretion pathway protein C</fullName>
    </recommendedName>
</protein>
<feature type="compositionally biased region" description="Low complexity" evidence="9">
    <location>
        <begin position="168"/>
        <end position="181"/>
    </location>
</feature>
<dbReference type="Gene3D" id="2.30.30.830">
    <property type="match status" value="1"/>
</dbReference>
<keyword evidence="4" id="KW-0997">Cell inner membrane</keyword>
<evidence type="ECO:0000256" key="2">
    <source>
        <dbReference type="ARBA" id="ARBA00022448"/>
    </source>
</evidence>
<dbReference type="Pfam" id="PF11356">
    <property type="entry name" value="T2SSC"/>
    <property type="match status" value="1"/>
</dbReference>
<dbReference type="SUPFAM" id="SSF50156">
    <property type="entry name" value="PDZ domain-like"/>
    <property type="match status" value="1"/>
</dbReference>
<sequence>MKRTVLVGRSTAARQLLPRDVYFWLKALLLALVAVQLARLLWALLTPLGPLGQWLPPVPAALPIAARTALLTSFDPFAGAVPAPAQPASAPVTGFTLFGTRLGASGSAVIAGADGVQNSYAIGEEIAPGVRLAAVGFDFVMLDSGGQQQRLAMPGAEEEAVPPGAPGGASPASALAAGPSAPAGSVTPDAIRQNIAFAPRNAGGRITGLLVSPIGNDASLRAAGLQNGDVIVAVNGRRIGSAGDAAALQSQLVPGARLSLQVERGAAVVPVALLLAGPQ</sequence>
<reference evidence="13" key="1">
    <citation type="submission" date="2020-02" db="EMBL/GenBank/DDBJ databases">
        <authorList>
            <person name="Meier V. D."/>
        </authorList>
    </citation>
    <scope>NUCLEOTIDE SEQUENCE</scope>
    <source>
        <strain evidence="13">AVDCRST_MAG09</strain>
    </source>
</reference>
<dbReference type="RefSeq" id="WP_294174024.1">
    <property type="nucleotide sequence ID" value="NZ_CADCVZ010000049.1"/>
</dbReference>
<name>A0A6J4TB14_9SPHN</name>
<evidence type="ECO:0000256" key="1">
    <source>
        <dbReference type="ARBA" id="ARBA00004533"/>
    </source>
</evidence>
<dbReference type="InterPro" id="IPR024961">
    <property type="entry name" value="T2SS_GspC_N"/>
</dbReference>
<evidence type="ECO:0000256" key="4">
    <source>
        <dbReference type="ARBA" id="ARBA00022519"/>
    </source>
</evidence>
<dbReference type="EMBL" id="CADCVZ010000049">
    <property type="protein sequence ID" value="CAA9517838.1"/>
    <property type="molecule type" value="Genomic_DNA"/>
</dbReference>
<feature type="domain" description="Type II secretion system protein GspC N-terminal" evidence="11">
    <location>
        <begin position="28"/>
        <end position="152"/>
    </location>
</feature>
<evidence type="ECO:0000256" key="5">
    <source>
        <dbReference type="ARBA" id="ARBA00022692"/>
    </source>
</evidence>
<evidence type="ECO:0000256" key="8">
    <source>
        <dbReference type="ARBA" id="ARBA00023136"/>
    </source>
</evidence>
<feature type="region of interest" description="Disordered" evidence="9">
    <location>
        <begin position="153"/>
        <end position="181"/>
    </location>
</feature>
<evidence type="ECO:0000256" key="6">
    <source>
        <dbReference type="ARBA" id="ARBA00022927"/>
    </source>
</evidence>
<keyword evidence="8 10" id="KW-0472">Membrane</keyword>
<evidence type="ECO:0000256" key="3">
    <source>
        <dbReference type="ARBA" id="ARBA00022475"/>
    </source>
</evidence>
<feature type="domain" description="PDZ" evidence="12">
    <location>
        <begin position="208"/>
        <end position="271"/>
    </location>
</feature>
<evidence type="ECO:0008006" key="14">
    <source>
        <dbReference type="Google" id="ProtNLM"/>
    </source>
</evidence>
<gene>
    <name evidence="13" type="ORF">AVDCRST_MAG09-1838</name>
</gene>
<dbReference type="AlphaFoldDB" id="A0A6J4TB14"/>
<evidence type="ECO:0000256" key="9">
    <source>
        <dbReference type="SAM" id="MobiDB-lite"/>
    </source>
</evidence>
<feature type="transmembrane region" description="Helical" evidence="10">
    <location>
        <begin position="21"/>
        <end position="45"/>
    </location>
</feature>
<dbReference type="InterPro" id="IPR036034">
    <property type="entry name" value="PDZ_sf"/>
</dbReference>
<dbReference type="Pfam" id="PF13180">
    <property type="entry name" value="PDZ_2"/>
    <property type="match status" value="1"/>
</dbReference>
<dbReference type="GO" id="GO:0005886">
    <property type="term" value="C:plasma membrane"/>
    <property type="evidence" value="ECO:0007669"/>
    <property type="project" value="UniProtKB-SubCell"/>
</dbReference>
<evidence type="ECO:0000259" key="12">
    <source>
        <dbReference type="Pfam" id="PF13180"/>
    </source>
</evidence>
<comment type="subcellular location">
    <subcellularLocation>
        <location evidence="1">Cell inner membrane</location>
    </subcellularLocation>
</comment>
<evidence type="ECO:0000259" key="11">
    <source>
        <dbReference type="Pfam" id="PF11356"/>
    </source>
</evidence>
<keyword evidence="7 10" id="KW-1133">Transmembrane helix</keyword>
<keyword evidence="3" id="KW-1003">Cell membrane</keyword>
<evidence type="ECO:0000256" key="10">
    <source>
        <dbReference type="SAM" id="Phobius"/>
    </source>
</evidence>
<keyword evidence="6" id="KW-0653">Protein transport</keyword>
<dbReference type="GO" id="GO:0015031">
    <property type="term" value="P:protein transport"/>
    <property type="evidence" value="ECO:0007669"/>
    <property type="project" value="UniProtKB-KW"/>
</dbReference>
<keyword evidence="5 10" id="KW-0812">Transmembrane</keyword>
<proteinExistence type="predicted"/>
<dbReference type="InterPro" id="IPR001478">
    <property type="entry name" value="PDZ"/>
</dbReference>
<organism evidence="13">
    <name type="scientific">uncultured Sphingomonas sp</name>
    <dbReference type="NCBI Taxonomy" id="158754"/>
    <lineage>
        <taxon>Bacteria</taxon>
        <taxon>Pseudomonadati</taxon>
        <taxon>Pseudomonadota</taxon>
        <taxon>Alphaproteobacteria</taxon>
        <taxon>Sphingomonadales</taxon>
        <taxon>Sphingomonadaceae</taxon>
        <taxon>Sphingomonas</taxon>
        <taxon>environmental samples</taxon>
    </lineage>
</organism>
<keyword evidence="2" id="KW-0813">Transport</keyword>
<dbReference type="Gene3D" id="2.30.42.10">
    <property type="match status" value="1"/>
</dbReference>
<evidence type="ECO:0000256" key="7">
    <source>
        <dbReference type="ARBA" id="ARBA00022989"/>
    </source>
</evidence>